<dbReference type="SUPFAM" id="SSF46689">
    <property type="entry name" value="Homeodomain-like"/>
    <property type="match status" value="1"/>
</dbReference>
<keyword evidence="1" id="KW-0805">Transcription regulation</keyword>
<accession>A0A918Q4P7</accession>
<evidence type="ECO:0000313" key="6">
    <source>
        <dbReference type="Proteomes" id="UP000619457"/>
    </source>
</evidence>
<dbReference type="EMBL" id="BMWX01000005">
    <property type="protein sequence ID" value="GGZ33961.1"/>
    <property type="molecule type" value="Genomic_DNA"/>
</dbReference>
<protein>
    <recommendedName>
        <fullName evidence="4">HTH araC/xylS-type domain-containing protein</fullName>
    </recommendedName>
</protein>
<dbReference type="Pfam" id="PF12833">
    <property type="entry name" value="HTH_18"/>
    <property type="match status" value="1"/>
</dbReference>
<name>A0A918Q4P7_9BACT</name>
<reference evidence="5" key="1">
    <citation type="journal article" date="2014" name="Int. J. Syst. Evol. Microbiol.">
        <title>Complete genome sequence of Corynebacterium casei LMG S-19264T (=DSM 44701T), isolated from a smear-ripened cheese.</title>
        <authorList>
            <consortium name="US DOE Joint Genome Institute (JGI-PGF)"/>
            <person name="Walter F."/>
            <person name="Albersmeier A."/>
            <person name="Kalinowski J."/>
            <person name="Ruckert C."/>
        </authorList>
    </citation>
    <scope>NUCLEOTIDE SEQUENCE</scope>
    <source>
        <strain evidence="5">KCTC 12368</strain>
    </source>
</reference>
<dbReference type="GO" id="GO:0043565">
    <property type="term" value="F:sequence-specific DNA binding"/>
    <property type="evidence" value="ECO:0007669"/>
    <property type="project" value="InterPro"/>
</dbReference>
<dbReference type="InterPro" id="IPR009057">
    <property type="entry name" value="Homeodomain-like_sf"/>
</dbReference>
<evidence type="ECO:0000256" key="1">
    <source>
        <dbReference type="ARBA" id="ARBA00023015"/>
    </source>
</evidence>
<keyword evidence="2" id="KW-0238">DNA-binding</keyword>
<gene>
    <name evidence="5" type="ORF">GCM10007049_29090</name>
</gene>
<dbReference type="Gene3D" id="1.10.10.60">
    <property type="entry name" value="Homeodomain-like"/>
    <property type="match status" value="1"/>
</dbReference>
<sequence>MKNTEILIKNMVCPRCVTAVKEVLSKNNLGYESVELGHAILSESPSKTQLKDLSHSLNEIGFEVLHSKEEKIVEQIKTKLQVLVSQEEIPDAFSLSGFLQQELAEDYSNLSHVFSQTQALTIEKYFINLKLEKVKELLTYQELQLSEIAYRLGYASVQHLSAQFKKVIGMTPSAFKKLPDKPRIGLDAV</sequence>
<dbReference type="AlphaFoldDB" id="A0A918Q4P7"/>
<evidence type="ECO:0000256" key="2">
    <source>
        <dbReference type="ARBA" id="ARBA00023125"/>
    </source>
</evidence>
<dbReference type="Gene3D" id="3.30.70.100">
    <property type="match status" value="1"/>
</dbReference>
<comment type="caution">
    <text evidence="5">The sequence shown here is derived from an EMBL/GenBank/DDBJ whole genome shotgun (WGS) entry which is preliminary data.</text>
</comment>
<keyword evidence="3" id="KW-0804">Transcription</keyword>
<dbReference type="PANTHER" id="PTHR43280:SF2">
    <property type="entry name" value="HTH-TYPE TRANSCRIPTIONAL REGULATOR EXSA"/>
    <property type="match status" value="1"/>
</dbReference>
<dbReference type="InterPro" id="IPR018060">
    <property type="entry name" value="HTH_AraC"/>
</dbReference>
<evidence type="ECO:0000256" key="3">
    <source>
        <dbReference type="ARBA" id="ARBA00023163"/>
    </source>
</evidence>
<feature type="domain" description="HTH araC/xylS-type" evidence="4">
    <location>
        <begin position="110"/>
        <end position="178"/>
    </location>
</feature>
<dbReference type="InterPro" id="IPR018062">
    <property type="entry name" value="HTH_AraC-typ_CS"/>
</dbReference>
<dbReference type="SMART" id="SM00342">
    <property type="entry name" value="HTH_ARAC"/>
    <property type="match status" value="1"/>
</dbReference>
<dbReference type="Proteomes" id="UP000619457">
    <property type="component" value="Unassembled WGS sequence"/>
</dbReference>
<proteinExistence type="predicted"/>
<evidence type="ECO:0000313" key="5">
    <source>
        <dbReference type="EMBL" id="GGZ33961.1"/>
    </source>
</evidence>
<dbReference type="SUPFAM" id="SSF55008">
    <property type="entry name" value="HMA, heavy metal-associated domain"/>
    <property type="match status" value="1"/>
</dbReference>
<evidence type="ECO:0000259" key="4">
    <source>
        <dbReference type="PROSITE" id="PS01124"/>
    </source>
</evidence>
<keyword evidence="6" id="KW-1185">Reference proteome</keyword>
<reference evidence="5" key="2">
    <citation type="submission" date="2020-09" db="EMBL/GenBank/DDBJ databases">
        <authorList>
            <person name="Sun Q."/>
            <person name="Kim S."/>
        </authorList>
    </citation>
    <scope>NUCLEOTIDE SEQUENCE</scope>
    <source>
        <strain evidence="5">KCTC 12368</strain>
    </source>
</reference>
<organism evidence="5 6">
    <name type="scientific">Echinicola pacifica</name>
    <dbReference type="NCBI Taxonomy" id="346377"/>
    <lineage>
        <taxon>Bacteria</taxon>
        <taxon>Pseudomonadati</taxon>
        <taxon>Bacteroidota</taxon>
        <taxon>Cytophagia</taxon>
        <taxon>Cytophagales</taxon>
        <taxon>Cyclobacteriaceae</taxon>
        <taxon>Echinicola</taxon>
    </lineage>
</organism>
<dbReference type="InterPro" id="IPR036163">
    <property type="entry name" value="HMA_dom_sf"/>
</dbReference>
<dbReference type="RefSeq" id="WP_018475258.1">
    <property type="nucleotide sequence ID" value="NZ_BMWX01000005.1"/>
</dbReference>
<dbReference type="PROSITE" id="PS01124">
    <property type="entry name" value="HTH_ARAC_FAMILY_2"/>
    <property type="match status" value="1"/>
</dbReference>
<dbReference type="GO" id="GO:0003700">
    <property type="term" value="F:DNA-binding transcription factor activity"/>
    <property type="evidence" value="ECO:0007669"/>
    <property type="project" value="InterPro"/>
</dbReference>
<dbReference type="PANTHER" id="PTHR43280">
    <property type="entry name" value="ARAC-FAMILY TRANSCRIPTIONAL REGULATOR"/>
    <property type="match status" value="1"/>
</dbReference>
<dbReference type="PROSITE" id="PS00041">
    <property type="entry name" value="HTH_ARAC_FAMILY_1"/>
    <property type="match status" value="1"/>
</dbReference>
<dbReference type="GO" id="GO:0046872">
    <property type="term" value="F:metal ion binding"/>
    <property type="evidence" value="ECO:0007669"/>
    <property type="project" value="InterPro"/>
</dbReference>